<dbReference type="PANTHER" id="PTHR47788:SF1">
    <property type="entry name" value="A-ADDING TRNA NUCLEOTIDYLTRANSFERASE"/>
    <property type="match status" value="1"/>
</dbReference>
<keyword evidence="10 11" id="KW-0694">RNA-binding</keyword>
<dbReference type="Gene3D" id="3.30.460.10">
    <property type="entry name" value="Beta Polymerase, domain 2"/>
    <property type="match status" value="1"/>
</dbReference>
<dbReference type="SUPFAM" id="SSF81301">
    <property type="entry name" value="Nucleotidyltransferase"/>
    <property type="match status" value="1"/>
</dbReference>
<evidence type="ECO:0000259" key="13">
    <source>
        <dbReference type="Pfam" id="PF01743"/>
    </source>
</evidence>
<dbReference type="GO" id="GO:0000049">
    <property type="term" value="F:tRNA binding"/>
    <property type="evidence" value="ECO:0007669"/>
    <property type="project" value="UniProtKB-KW"/>
</dbReference>
<dbReference type="AlphaFoldDB" id="A0A3M0B6M8"/>
<comment type="caution">
    <text evidence="15">The sequence shown here is derived from an EMBL/GenBank/DDBJ whole genome shotgun (WGS) entry which is preliminary data.</text>
</comment>
<evidence type="ECO:0000259" key="12">
    <source>
        <dbReference type="Pfam" id="PF01368"/>
    </source>
</evidence>
<dbReference type="SUPFAM" id="SSF64182">
    <property type="entry name" value="DHH phosphoesterases"/>
    <property type="match status" value="1"/>
</dbReference>
<evidence type="ECO:0000256" key="6">
    <source>
        <dbReference type="ARBA" id="ARBA00022695"/>
    </source>
</evidence>
<dbReference type="InterPro" id="IPR001667">
    <property type="entry name" value="DDH_dom"/>
</dbReference>
<dbReference type="PANTHER" id="PTHR47788">
    <property type="entry name" value="POLYA POLYMERASE"/>
    <property type="match status" value="1"/>
</dbReference>
<evidence type="ECO:0000313" key="15">
    <source>
        <dbReference type="EMBL" id="RMA93070.1"/>
    </source>
</evidence>
<feature type="domain" description="DHHA1" evidence="14">
    <location>
        <begin position="225"/>
        <end position="299"/>
    </location>
</feature>
<comment type="similarity">
    <text evidence="2 11">Belongs to the tRNA nucleotidyltransferase/poly(A) polymerase family.</text>
</comment>
<keyword evidence="8" id="KW-0547">Nucleotide-binding</keyword>
<proteinExistence type="inferred from homology"/>
<evidence type="ECO:0000256" key="7">
    <source>
        <dbReference type="ARBA" id="ARBA00022723"/>
    </source>
</evidence>
<evidence type="ECO:0000259" key="14">
    <source>
        <dbReference type="Pfam" id="PF02272"/>
    </source>
</evidence>
<evidence type="ECO:0000256" key="1">
    <source>
        <dbReference type="ARBA" id="ARBA00001946"/>
    </source>
</evidence>
<dbReference type="Pfam" id="PF02272">
    <property type="entry name" value="DHHA1"/>
    <property type="match status" value="1"/>
</dbReference>
<evidence type="ECO:0000256" key="5">
    <source>
        <dbReference type="ARBA" id="ARBA00022694"/>
    </source>
</evidence>
<dbReference type="InterPro" id="IPR052390">
    <property type="entry name" value="tRNA_nt/polyA_polymerase"/>
</dbReference>
<name>A0A3M0B6M8_9AQUI</name>
<keyword evidence="3" id="KW-0820">tRNA-binding</keyword>
<evidence type="ECO:0000256" key="3">
    <source>
        <dbReference type="ARBA" id="ARBA00022555"/>
    </source>
</evidence>
<protein>
    <submittedName>
        <fullName evidence="15">tRNA nucleotidyltransferase (CCA-adding enzyme)</fullName>
    </submittedName>
</protein>
<dbReference type="Gene3D" id="3.10.310.30">
    <property type="match status" value="1"/>
</dbReference>
<feature type="domain" description="Poly A polymerase head" evidence="13">
    <location>
        <begin position="478"/>
        <end position="605"/>
    </location>
</feature>
<keyword evidence="5" id="KW-0819">tRNA processing</keyword>
<dbReference type="Proteomes" id="UP000280842">
    <property type="component" value="Unassembled WGS sequence"/>
</dbReference>
<keyword evidence="9" id="KW-0460">Magnesium</keyword>
<dbReference type="Pfam" id="PF01743">
    <property type="entry name" value="PolyA_pol"/>
    <property type="match status" value="1"/>
</dbReference>
<evidence type="ECO:0000256" key="10">
    <source>
        <dbReference type="ARBA" id="ARBA00022884"/>
    </source>
</evidence>
<keyword evidence="4 11" id="KW-0808">Transferase</keyword>
<evidence type="ECO:0000256" key="9">
    <source>
        <dbReference type="ARBA" id="ARBA00022842"/>
    </source>
</evidence>
<dbReference type="Gene3D" id="3.10.580.10">
    <property type="entry name" value="CBS-domain"/>
    <property type="match status" value="1"/>
</dbReference>
<dbReference type="Gene3D" id="3.90.1640.10">
    <property type="entry name" value="inorganic pyrophosphatase (n-terminal core)"/>
    <property type="match status" value="1"/>
</dbReference>
<evidence type="ECO:0000256" key="8">
    <source>
        <dbReference type="ARBA" id="ARBA00022741"/>
    </source>
</evidence>
<dbReference type="InterPro" id="IPR038763">
    <property type="entry name" value="DHH_sf"/>
</dbReference>
<dbReference type="SUPFAM" id="SSF54631">
    <property type="entry name" value="CBS-domain pair"/>
    <property type="match status" value="1"/>
</dbReference>
<dbReference type="InterPro" id="IPR002646">
    <property type="entry name" value="PolA_pol_head_dom"/>
</dbReference>
<keyword evidence="6" id="KW-0548">Nucleotidyltransferase</keyword>
<evidence type="ECO:0000256" key="2">
    <source>
        <dbReference type="ARBA" id="ARBA00007265"/>
    </source>
</evidence>
<gene>
    <name evidence="15" type="ORF">CLV39_1551</name>
</gene>
<reference evidence="15 16" key="1">
    <citation type="submission" date="2018-10" db="EMBL/GenBank/DDBJ databases">
        <title>Genomic Encyclopedia of Archaeal and Bacterial Type Strains, Phase II (KMG-II): from individual species to whole genera.</title>
        <authorList>
            <person name="Goeker M."/>
        </authorList>
    </citation>
    <scope>NUCLEOTIDE SEQUENCE [LARGE SCALE GENOMIC DNA]</scope>
    <source>
        <strain evidence="15 16">VM1</strain>
    </source>
</reference>
<evidence type="ECO:0000256" key="4">
    <source>
        <dbReference type="ARBA" id="ARBA00022679"/>
    </source>
</evidence>
<dbReference type="GO" id="GO:0046872">
    <property type="term" value="F:metal ion binding"/>
    <property type="evidence" value="ECO:0007669"/>
    <property type="project" value="UniProtKB-KW"/>
</dbReference>
<dbReference type="EMBL" id="REFO01000015">
    <property type="protein sequence ID" value="RMA93070.1"/>
    <property type="molecule type" value="Genomic_DNA"/>
</dbReference>
<evidence type="ECO:0000256" key="11">
    <source>
        <dbReference type="RuleBase" id="RU003953"/>
    </source>
</evidence>
<dbReference type="CDD" id="cd05398">
    <property type="entry name" value="NT_ClassII-CCAase"/>
    <property type="match status" value="1"/>
</dbReference>
<dbReference type="GO" id="GO:0016779">
    <property type="term" value="F:nucleotidyltransferase activity"/>
    <property type="evidence" value="ECO:0007669"/>
    <property type="project" value="UniProtKB-KW"/>
</dbReference>
<accession>A0A3M0B6M8</accession>
<dbReference type="GO" id="GO:0008033">
    <property type="term" value="P:tRNA processing"/>
    <property type="evidence" value="ECO:0007669"/>
    <property type="project" value="UniProtKB-KW"/>
</dbReference>
<comment type="cofactor">
    <cofactor evidence="1">
        <name>Mg(2+)</name>
        <dbReference type="ChEBI" id="CHEBI:18420"/>
    </cofactor>
</comment>
<dbReference type="InterPro" id="IPR003156">
    <property type="entry name" value="DHHA1_dom"/>
</dbReference>
<evidence type="ECO:0000313" key="16">
    <source>
        <dbReference type="Proteomes" id="UP000280842"/>
    </source>
</evidence>
<dbReference type="Gene3D" id="1.10.3090.10">
    <property type="entry name" value="cca-adding enzyme, domain 2"/>
    <property type="match status" value="1"/>
</dbReference>
<keyword evidence="16" id="KW-1185">Reference proteome</keyword>
<dbReference type="Pfam" id="PF01368">
    <property type="entry name" value="DHH"/>
    <property type="match status" value="1"/>
</dbReference>
<dbReference type="InterPro" id="IPR043519">
    <property type="entry name" value="NT_sf"/>
</dbReference>
<keyword evidence="7" id="KW-0479">Metal-binding</keyword>
<feature type="domain" description="DDH" evidence="12">
    <location>
        <begin position="8"/>
        <end position="145"/>
    </location>
</feature>
<dbReference type="InterPro" id="IPR046342">
    <property type="entry name" value="CBS_dom_sf"/>
</dbReference>
<organism evidence="15 16">
    <name type="scientific">Hydrogenothermus marinus</name>
    <dbReference type="NCBI Taxonomy" id="133270"/>
    <lineage>
        <taxon>Bacteria</taxon>
        <taxon>Pseudomonadati</taxon>
        <taxon>Aquificota</taxon>
        <taxon>Aquificia</taxon>
        <taxon>Aquificales</taxon>
        <taxon>Hydrogenothermaceae</taxon>
        <taxon>Hydrogenothermus</taxon>
    </lineage>
</organism>
<sequence>MQVVLLTEGSDLDSLSSAYALTLLEKDTYIYLPHSYSNSIKIALSFFKNKLNPKIIKNIDVKKLEKIFIVDTSSYEKIKQILNEANINKSIEITAIDHHKSFENFPKDIKKITVNYGACTTYFIKQIEEKNINIDKKDATILALGLYEDTGSFRYSNTTYEDIKALSFLVKKGIDFNILNEILSKRIDEKSLKVINELLENLDISYIENTKIAISKAFCNEYIPDISQYLNLVKEFSSQDALFILIISKNKITIIGRSNGKIDVASVLAVFGGGGHKNAAAATIKNADYEEIIDIIETLVLKQILKDRKVEDIAIKNFQVVEENTSLNNIRNLDEPFLFVVDKEGIFKGILFTKTVKNALKHKDIKNLTAKEFSIDDIIVFDANTPIYEVETKVFSSNQDIFPVLKDKKPIGYISKKSYIASLHISPFEEEKDIFKSRQRLFPKHYNLKHKVKKYFPENIIDIFLQLGNTAKKLNMKIYLVGGIVRDIILGRKNLDIDILVEGDAIKLAYEFAKENGFVFHKFEEFMTAQIKTKDNIKLDFATARKEIYEYPGAYPKVEKATLREDLFRRDFTINTLAIDITEENFGILLDYFYGYQDIRNKKIRVLHELSFIEDPIRIFRALRFAGRFGFKLGSHTEKLLKVAIQQNFIKVAPEGRINLELNLTFNEENVIEILFLMDEYKLLNHLIKYFVLNDFRKKVLEKIRDNILYFELIFNKKADKSIIYLLGLLYHLPLEIATEFLEKYYFEKAFKSFEEFYYLKDKINENLKNSEIYEYIKGITLETKIFLISYLPENLSKRILDILNKEKEKFITGKDLISLGLKPSPKFSKIQTEIFKKYLDNEIKDKKQALEYIKQKFL</sequence>
<dbReference type="SUPFAM" id="SSF81891">
    <property type="entry name" value="Poly A polymerase C-terminal region-like"/>
    <property type="match status" value="1"/>
</dbReference>
<dbReference type="GO" id="GO:0000166">
    <property type="term" value="F:nucleotide binding"/>
    <property type="evidence" value="ECO:0007669"/>
    <property type="project" value="UniProtKB-KW"/>
</dbReference>